<protein>
    <submittedName>
        <fullName evidence="1">Uncharacterized protein</fullName>
    </submittedName>
</protein>
<dbReference type="RefSeq" id="WP_130607820.1">
    <property type="nucleotide sequence ID" value="NZ_AP019400.1"/>
</dbReference>
<dbReference type="KEGG" id="cohn:KCTCHS21_23220"/>
<reference evidence="1 2" key="1">
    <citation type="submission" date="2019-01" db="EMBL/GenBank/DDBJ databases">
        <title>Complete genome sequence of Cohnella hallensis HS21 isolated from Korean fir (Abies koreana) rhizospheric soil.</title>
        <authorList>
            <person name="Jiang L."/>
            <person name="Kang S.W."/>
            <person name="Kim S."/>
            <person name="Jung J."/>
            <person name="Kim C.Y."/>
            <person name="Kim D.H."/>
            <person name="Kim S.W."/>
            <person name="Lee J."/>
        </authorList>
    </citation>
    <scope>NUCLEOTIDE SEQUENCE [LARGE SCALE GENOMIC DNA]</scope>
    <source>
        <strain evidence="1 2">HS21</strain>
    </source>
</reference>
<name>A0A3T1D486_9BACL</name>
<organism evidence="1 2">
    <name type="scientific">Cohnella abietis</name>
    <dbReference type="NCBI Taxonomy" id="2507935"/>
    <lineage>
        <taxon>Bacteria</taxon>
        <taxon>Bacillati</taxon>
        <taxon>Bacillota</taxon>
        <taxon>Bacilli</taxon>
        <taxon>Bacillales</taxon>
        <taxon>Paenibacillaceae</taxon>
        <taxon>Cohnella</taxon>
    </lineage>
</organism>
<sequence>MGEDYWYGYKNQFIGKRIDYGVGSESYLQSENLLDFLTTKNEYDLTYLLNNEGVSIKAFLTQDNYWEFVKKYFINQNKDIRPFLNTQYNLSDVFIQKATEKNPCAYLYCICAMDGASFNKIFTKKIAPMKLQNIDSELDYIYPYTRNNTAIISGFFEIGLELFVNQLIDIIPKMGVEHIEVLCFTLLKTVNLYLFIGESEELIKLRETLKNTLQQSKKEPYKLNTIILRNLFIGSNFRNDVLEDRFNKMNKNHYGTWGHNIEANSYIAILLGKEGGLCSSEYTLGVEIRKIIIDYSTNKSSVLDLIFNCIKKYNFIYDNWFSYNNSKLIGEIIAKFDFDETQIKMFIRKLLNYSSVISLTTVLYTVCLKNRNLFRRITNIKMLMDSVNQVSKQLSYYDEHTDNNYILATMVSCFDIAASDKFLLIALNNSIYRPAFRKDDLVSYILPRCIYLAYQNDWFDESEIAILISDTYAMLNIMKDTTDQGGRWEYFKFILELCIPDSPLLEHIYDVESRNVFSDTATDPVTTVVSDVSITELDKYYNCKVEGIDYTKSDLWRTLISVETAVNNELPHLFETLKKSRFPEHHYSNLNKHFHIITSILLDDDNTKDQAVNFIIEQGGRNGIMNMIASFSLLGKDELARKYIRQLFALTKALVYPSKEYYLVNQYQENEMLKSINLVYTSIKNDWIMHEEKHEMIYLRNSNIKIIWNDTDRNYPFDEDWATNHPDSRAYKVDHSIILNGLLIEKFSLIYVDGFRALMPMPKMGTNIIPRKEYLISLLFNEQKNLHEYIRRCRLIVE</sequence>
<dbReference type="EMBL" id="AP019400">
    <property type="protein sequence ID" value="BBI32923.1"/>
    <property type="molecule type" value="Genomic_DNA"/>
</dbReference>
<dbReference type="AlphaFoldDB" id="A0A3T1D486"/>
<evidence type="ECO:0000313" key="2">
    <source>
        <dbReference type="Proteomes" id="UP000289856"/>
    </source>
</evidence>
<proteinExistence type="predicted"/>
<dbReference type="Proteomes" id="UP000289856">
    <property type="component" value="Chromosome"/>
</dbReference>
<accession>A0A3T1D486</accession>
<dbReference type="OrthoDB" id="2614062at2"/>
<gene>
    <name evidence="1" type="ORF">KCTCHS21_23220</name>
</gene>
<evidence type="ECO:0000313" key="1">
    <source>
        <dbReference type="EMBL" id="BBI32923.1"/>
    </source>
</evidence>
<keyword evidence="2" id="KW-1185">Reference proteome</keyword>